<feature type="transmembrane region" description="Helical" evidence="5">
    <location>
        <begin position="507"/>
        <end position="525"/>
    </location>
</feature>
<dbReference type="GO" id="GO:0016020">
    <property type="term" value="C:membrane"/>
    <property type="evidence" value="ECO:0007669"/>
    <property type="project" value="UniProtKB-SubCell"/>
</dbReference>
<keyword evidence="8" id="KW-1185">Reference proteome</keyword>
<dbReference type="OrthoDB" id="1808577at2"/>
<evidence type="ECO:0000259" key="6">
    <source>
        <dbReference type="Pfam" id="PF04932"/>
    </source>
</evidence>
<feature type="transmembrane region" description="Helical" evidence="5">
    <location>
        <begin position="226"/>
        <end position="244"/>
    </location>
</feature>
<feature type="transmembrane region" description="Helical" evidence="5">
    <location>
        <begin position="55"/>
        <end position="74"/>
    </location>
</feature>
<dbReference type="AlphaFoldDB" id="A0A089LKT4"/>
<sequence>MSKPVYGKQAAPSKMSEKNSGPAWALCIAFILFLGWAPFQVGLFNGMRVEFEKPIYVAALLSGLLLLVCVVLYFKTFKLDEQRDLLTLAAILLPLTYALSLWGAASHYMAMNMLFTQFTYAAVFITSVYLLRQKQLNNVIQLGILAIAYLIVGFGLLNWLGSWKLAGSLVGWFSDTVVNGKYTEAVMTDSNGLRLTSIFQYANTYAAFLMAFLFVALFALIRSRKWYGQLMHGFMLVPFIVSLLLTLSRGGLVLMPVVFIILLLFLKPVQQLLWIINLAIAGVLSLLITNPVTRLGLELNTAFTSTAALHGWGYLLGASACTAALCWVVQHYLAPWLSRKLGSIESRRWSGAWIPVVSVAGVLIIAFLFIGTSARNILPANIGTRLENINFKQHSVLERFTFYKDAMKVVKDYPVLGTGGGGWASLYEHYQNNPYLSRQVHNFFLQYLIEVGILGFIVFMGFILFIFYKYIRGYLKRDNDDYNNGFFYLIIALSILVHSLLDFNMSYAFMGIMVFLGLGGMTVVMESRPLRLRWNKLWIRAGYFGLLGIGTGYLLFLSLGYISSSSEAYAAKKLVNVSQSYDEIKAPLVQALKTRPNHPESAAYLSMLDQQVFTQTQNEQFLDESYAVLTRALEGEPYNKDLLSQLAKYYDLKGQSEESLQVYQDNADKFMWDINWYDHLISRASLLGLQAYAKQDEAGKQKYFDSALASYKHITDGIEHLKTLPPEQLQGREFFVTSTIALNAGRIQSLSGDGEAAGATVKQGFINGYEDLTDAGTLWTTDWYSGVISRSQELGAAALKRALDAYALGQTDLGDQETVNKERYFKTGLDAYAHAAADEEWFSALPAEEQQGRGAMITSAMLLNAGKIQYLSKQFQAAAATLQQGLNEDYNDAVNRETARWYLAVLQRTQSAQDQAVYDKLIAADPEEAVKINEVAVMPL</sequence>
<dbReference type="HOGENOM" id="CLU_011929_0_0_9"/>
<dbReference type="Pfam" id="PF04932">
    <property type="entry name" value="Wzy_C"/>
    <property type="match status" value="1"/>
</dbReference>
<evidence type="ECO:0000313" key="7">
    <source>
        <dbReference type="EMBL" id="AIQ60710.1"/>
    </source>
</evidence>
<evidence type="ECO:0000256" key="2">
    <source>
        <dbReference type="ARBA" id="ARBA00022692"/>
    </source>
</evidence>
<dbReference type="RefSeq" id="WP_042217287.1">
    <property type="nucleotide sequence ID" value="NZ_CP009285.1"/>
</dbReference>
<dbReference type="Gene3D" id="1.25.40.10">
    <property type="entry name" value="Tetratricopeptide repeat domain"/>
    <property type="match status" value="1"/>
</dbReference>
<evidence type="ECO:0000256" key="3">
    <source>
        <dbReference type="ARBA" id="ARBA00022989"/>
    </source>
</evidence>
<name>A0A089LKT4_PAEBO</name>
<proteinExistence type="predicted"/>
<evidence type="ECO:0000256" key="1">
    <source>
        <dbReference type="ARBA" id="ARBA00004141"/>
    </source>
</evidence>
<evidence type="ECO:0000313" key="8">
    <source>
        <dbReference type="Proteomes" id="UP000029518"/>
    </source>
</evidence>
<feature type="transmembrane region" description="Helical" evidence="5">
    <location>
        <begin position="198"/>
        <end position="219"/>
    </location>
</feature>
<keyword evidence="4 5" id="KW-0472">Membrane</keyword>
<keyword evidence="3 5" id="KW-1133">Transmembrane helix</keyword>
<feature type="transmembrane region" description="Helical" evidence="5">
    <location>
        <begin position="111"/>
        <end position="131"/>
    </location>
</feature>
<protein>
    <submittedName>
        <fullName evidence="7">Polymerase</fullName>
    </submittedName>
</protein>
<dbReference type="PANTHER" id="PTHR37422">
    <property type="entry name" value="TEICHURONIC ACID BIOSYNTHESIS PROTEIN TUAE"/>
    <property type="match status" value="1"/>
</dbReference>
<feature type="transmembrane region" description="Helical" evidence="5">
    <location>
        <begin position="537"/>
        <end position="562"/>
    </location>
</feature>
<evidence type="ECO:0000256" key="5">
    <source>
        <dbReference type="SAM" id="Phobius"/>
    </source>
</evidence>
<feature type="transmembrane region" description="Helical" evidence="5">
    <location>
        <begin position="444"/>
        <end position="470"/>
    </location>
</feature>
<keyword evidence="2 5" id="KW-0812">Transmembrane</keyword>
<evidence type="ECO:0000256" key="4">
    <source>
        <dbReference type="ARBA" id="ARBA00023136"/>
    </source>
</evidence>
<feature type="transmembrane region" description="Helical" evidence="5">
    <location>
        <begin position="250"/>
        <end position="266"/>
    </location>
</feature>
<dbReference type="KEGG" id="pbd:PBOR_30085"/>
<gene>
    <name evidence="7" type="ORF">PBOR_30085</name>
</gene>
<comment type="subcellular location">
    <subcellularLocation>
        <location evidence="1">Membrane</location>
        <topology evidence="1">Multi-pass membrane protein</topology>
    </subcellularLocation>
</comment>
<feature type="transmembrane region" description="Helical" evidence="5">
    <location>
        <begin position="21"/>
        <end position="43"/>
    </location>
</feature>
<dbReference type="PANTHER" id="PTHR37422:SF13">
    <property type="entry name" value="LIPOPOLYSACCHARIDE BIOSYNTHESIS PROTEIN PA4999-RELATED"/>
    <property type="match status" value="1"/>
</dbReference>
<reference evidence="7" key="1">
    <citation type="submission" date="2014-08" db="EMBL/GenBank/DDBJ databases">
        <title>Comparative genomics of the Paenibacillus odorifer group.</title>
        <authorList>
            <person name="den Bakker H.C."/>
            <person name="Tsai Y.-C.Y.-C."/>
            <person name="Martin N."/>
            <person name="Korlach J."/>
            <person name="Wiedmann M."/>
        </authorList>
    </citation>
    <scope>NUCLEOTIDE SEQUENCE [LARGE SCALE GENOMIC DNA]</scope>
    <source>
        <strain evidence="7">DSM 13188</strain>
    </source>
</reference>
<dbReference type="InterPro" id="IPR007016">
    <property type="entry name" value="O-antigen_ligase-rel_domated"/>
</dbReference>
<dbReference type="InterPro" id="IPR051533">
    <property type="entry name" value="WaaL-like"/>
</dbReference>
<feature type="transmembrane region" description="Helical" evidence="5">
    <location>
        <begin position="138"/>
        <end position="160"/>
    </location>
</feature>
<feature type="domain" description="O-antigen ligase-related" evidence="6">
    <location>
        <begin position="347"/>
        <end position="460"/>
    </location>
</feature>
<feature type="transmembrane region" description="Helical" evidence="5">
    <location>
        <begin position="86"/>
        <end position="105"/>
    </location>
</feature>
<dbReference type="InterPro" id="IPR011990">
    <property type="entry name" value="TPR-like_helical_dom_sf"/>
</dbReference>
<feature type="transmembrane region" description="Helical" evidence="5">
    <location>
        <begin position="312"/>
        <end position="329"/>
    </location>
</feature>
<dbReference type="Proteomes" id="UP000029518">
    <property type="component" value="Chromosome"/>
</dbReference>
<feature type="transmembrane region" description="Helical" evidence="5">
    <location>
        <begin position="273"/>
        <end position="292"/>
    </location>
</feature>
<accession>A0A089LKT4</accession>
<feature type="transmembrane region" description="Helical" evidence="5">
    <location>
        <begin position="350"/>
        <end position="370"/>
    </location>
</feature>
<dbReference type="EMBL" id="CP009285">
    <property type="protein sequence ID" value="AIQ60710.1"/>
    <property type="molecule type" value="Genomic_DNA"/>
</dbReference>
<feature type="transmembrane region" description="Helical" evidence="5">
    <location>
        <begin position="482"/>
        <end position="501"/>
    </location>
</feature>
<organism evidence="7 8">
    <name type="scientific">Paenibacillus borealis</name>
    <dbReference type="NCBI Taxonomy" id="160799"/>
    <lineage>
        <taxon>Bacteria</taxon>
        <taxon>Bacillati</taxon>
        <taxon>Bacillota</taxon>
        <taxon>Bacilli</taxon>
        <taxon>Bacillales</taxon>
        <taxon>Paenibacillaceae</taxon>
        <taxon>Paenibacillus</taxon>
    </lineage>
</organism>